<reference evidence="2 3" key="2">
    <citation type="submission" date="2016-12" db="EMBL/GenBank/DDBJ databases">
        <title>Diversity of luminous bacteria.</title>
        <authorList>
            <person name="Yoshizawa S."/>
            <person name="Kogure K."/>
        </authorList>
    </citation>
    <scope>NUCLEOTIDE SEQUENCE [LARGE SCALE GENOMIC DNA]</scope>
    <source>
        <strain evidence="2 3">NBRC 105001</strain>
    </source>
</reference>
<reference evidence="1" key="4">
    <citation type="submission" date="2023-01" db="EMBL/GenBank/DDBJ databases">
        <title>Draft genome sequence of Aliivibrio sifiae strain NBRC 105001.</title>
        <authorList>
            <person name="Sun Q."/>
            <person name="Mori K."/>
        </authorList>
    </citation>
    <scope>NUCLEOTIDE SEQUENCE</scope>
    <source>
        <strain evidence="1">NBRC 105001</strain>
    </source>
</reference>
<dbReference type="RefSeq" id="WP_105063241.1">
    <property type="nucleotide sequence ID" value="NZ_BSOU01000005.1"/>
</dbReference>
<evidence type="ECO:0000313" key="4">
    <source>
        <dbReference type="Proteomes" id="UP001156660"/>
    </source>
</evidence>
<dbReference type="EMBL" id="MSCP01000001">
    <property type="protein sequence ID" value="PQJ93804.1"/>
    <property type="molecule type" value="Genomic_DNA"/>
</dbReference>
<sequence>MHTLSSTQKEQLINFNQCFIEYPIITHIYSIFNDLRMNQGLGAEPQCMLLLGDTGSGKSALVNNYLLQQPSSNSSALSSLPVLHTRIPHRVNNEQTMYQLLTDLGQSPSGTRRAKRSEIALAEGVVRALKRKKTELIIINEFQELIEFSSAKERQNVANTLKYISEEARVSIVLVGMPYADIISEEPQWGSRLAWKTQIEYFSLKNDMKTYVQFLKGLANRMGYDEVPSLHNKELAIPLFSICRGELRQLKNFCSDAMLESFKQNKNTLTHDVLSATFKYKFPTKKNPFEMNVADVPIQEVESYSKYSLNAMTDDERLTATKFLDAMSLSSLLSKS</sequence>
<dbReference type="PANTHER" id="PTHR35894">
    <property type="entry name" value="GENERAL SECRETION PATHWAY PROTEIN A-RELATED"/>
    <property type="match status" value="1"/>
</dbReference>
<proteinExistence type="predicted"/>
<dbReference type="InterPro" id="IPR027417">
    <property type="entry name" value="P-loop_NTPase"/>
</dbReference>
<keyword evidence="4" id="KW-1185">Reference proteome</keyword>
<protein>
    <submittedName>
        <fullName evidence="2">Transposase</fullName>
    </submittedName>
</protein>
<dbReference type="InterPro" id="IPR052026">
    <property type="entry name" value="ExeA_AAA_ATPase_DNA-bind"/>
</dbReference>
<dbReference type="OrthoDB" id="6058098at2"/>
<dbReference type="InterPro" id="IPR008868">
    <property type="entry name" value="TniB"/>
</dbReference>
<gene>
    <name evidence="2" type="ORF">BTO23_06870</name>
    <name evidence="1" type="ORF">GCM10007855_21100</name>
</gene>
<dbReference type="Proteomes" id="UP000239273">
    <property type="component" value="Unassembled WGS sequence"/>
</dbReference>
<reference evidence="4" key="3">
    <citation type="journal article" date="2019" name="Int. J. Syst. Evol. Microbiol.">
        <title>The Global Catalogue of Microorganisms (GCM) 10K type strain sequencing project: providing services to taxonomists for standard genome sequencing and annotation.</title>
        <authorList>
            <consortium name="The Broad Institute Genomics Platform"/>
            <consortium name="The Broad Institute Genome Sequencing Center for Infectious Disease"/>
            <person name="Wu L."/>
            <person name="Ma J."/>
        </authorList>
    </citation>
    <scope>NUCLEOTIDE SEQUENCE [LARGE SCALE GENOMIC DNA]</scope>
    <source>
        <strain evidence="4">NBRC 105001</strain>
    </source>
</reference>
<dbReference type="Pfam" id="PF05621">
    <property type="entry name" value="TniB"/>
    <property type="match status" value="1"/>
</dbReference>
<dbReference type="EMBL" id="BSOU01000005">
    <property type="protein sequence ID" value="GLR75236.1"/>
    <property type="molecule type" value="Genomic_DNA"/>
</dbReference>
<reference evidence="1" key="1">
    <citation type="journal article" date="2014" name="Int. J. Syst. Evol. Microbiol.">
        <title>Complete genome of a new Firmicutes species belonging to the dominant human colonic microbiota ('Ruminococcus bicirculans') reveals two chromosomes and a selective capacity to utilize plant glucans.</title>
        <authorList>
            <consortium name="NISC Comparative Sequencing Program"/>
            <person name="Wegmann U."/>
            <person name="Louis P."/>
            <person name="Goesmann A."/>
            <person name="Henrissat B."/>
            <person name="Duncan S.H."/>
            <person name="Flint H.J."/>
        </authorList>
    </citation>
    <scope>NUCLEOTIDE SEQUENCE</scope>
    <source>
        <strain evidence="1">NBRC 105001</strain>
    </source>
</reference>
<dbReference type="PANTHER" id="PTHR35894:SF1">
    <property type="entry name" value="PHOSPHORIBULOKINASE _ URIDINE KINASE FAMILY"/>
    <property type="match status" value="1"/>
</dbReference>
<dbReference type="Proteomes" id="UP001156660">
    <property type="component" value="Unassembled WGS sequence"/>
</dbReference>
<dbReference type="Gene3D" id="3.40.50.300">
    <property type="entry name" value="P-loop containing nucleotide triphosphate hydrolases"/>
    <property type="match status" value="1"/>
</dbReference>
<evidence type="ECO:0000313" key="3">
    <source>
        <dbReference type="Proteomes" id="UP000239273"/>
    </source>
</evidence>
<organism evidence="2 3">
    <name type="scientific">Aliivibrio sifiae</name>
    <dbReference type="NCBI Taxonomy" id="566293"/>
    <lineage>
        <taxon>Bacteria</taxon>
        <taxon>Pseudomonadati</taxon>
        <taxon>Pseudomonadota</taxon>
        <taxon>Gammaproteobacteria</taxon>
        <taxon>Vibrionales</taxon>
        <taxon>Vibrionaceae</taxon>
        <taxon>Aliivibrio</taxon>
    </lineage>
</organism>
<dbReference type="SUPFAM" id="SSF52540">
    <property type="entry name" value="P-loop containing nucleoside triphosphate hydrolases"/>
    <property type="match status" value="1"/>
</dbReference>
<evidence type="ECO:0000313" key="2">
    <source>
        <dbReference type="EMBL" id="PQJ93804.1"/>
    </source>
</evidence>
<dbReference type="AlphaFoldDB" id="A0A2S7XJ94"/>
<evidence type="ECO:0000313" key="1">
    <source>
        <dbReference type="EMBL" id="GLR75236.1"/>
    </source>
</evidence>
<name>A0A2S7XJ94_9GAMM</name>
<accession>A0A2S7XJ94</accession>
<comment type="caution">
    <text evidence="2">The sequence shown here is derived from an EMBL/GenBank/DDBJ whole genome shotgun (WGS) entry which is preliminary data.</text>
</comment>